<dbReference type="InterPro" id="IPR029058">
    <property type="entry name" value="AB_hydrolase_fold"/>
</dbReference>
<dbReference type="Proteomes" id="UP001201163">
    <property type="component" value="Unassembled WGS sequence"/>
</dbReference>
<evidence type="ECO:0000313" key="6">
    <source>
        <dbReference type="EMBL" id="KAH8981706.1"/>
    </source>
</evidence>
<protein>
    <submittedName>
        <fullName evidence="6">Alpha/beta-hydrolase</fullName>
    </submittedName>
</protein>
<dbReference type="GO" id="GO:0004301">
    <property type="term" value="F:epoxide hydrolase activity"/>
    <property type="evidence" value="ECO:0007669"/>
    <property type="project" value="TreeGrafter"/>
</dbReference>
<evidence type="ECO:0000313" key="7">
    <source>
        <dbReference type="Proteomes" id="UP001201163"/>
    </source>
</evidence>
<evidence type="ECO:0000259" key="5">
    <source>
        <dbReference type="Pfam" id="PF06441"/>
    </source>
</evidence>
<keyword evidence="2" id="KW-0058">Aromatic hydrocarbons catabolism</keyword>
<dbReference type="PRINTS" id="PR00412">
    <property type="entry name" value="EPOXHYDRLASE"/>
</dbReference>
<evidence type="ECO:0000256" key="2">
    <source>
        <dbReference type="ARBA" id="ARBA00022797"/>
    </source>
</evidence>
<proteinExistence type="inferred from homology"/>
<evidence type="ECO:0000256" key="3">
    <source>
        <dbReference type="ARBA" id="ARBA00022801"/>
    </source>
</evidence>
<dbReference type="SUPFAM" id="SSF53474">
    <property type="entry name" value="alpha/beta-Hydrolases"/>
    <property type="match status" value="1"/>
</dbReference>
<dbReference type="GO" id="GO:0097176">
    <property type="term" value="P:epoxide metabolic process"/>
    <property type="evidence" value="ECO:0007669"/>
    <property type="project" value="TreeGrafter"/>
</dbReference>
<dbReference type="InterPro" id="IPR000639">
    <property type="entry name" value="Epox_hydrolase-like"/>
</dbReference>
<dbReference type="AlphaFoldDB" id="A0AAD4L9Y6"/>
<keyword evidence="3" id="KW-0378">Hydrolase</keyword>
<gene>
    <name evidence="6" type="ORF">EDB92DRAFT_166603</name>
</gene>
<dbReference type="EMBL" id="JAKELL010000111">
    <property type="protein sequence ID" value="KAH8981706.1"/>
    <property type="molecule type" value="Genomic_DNA"/>
</dbReference>
<dbReference type="PANTHER" id="PTHR21661">
    <property type="entry name" value="EPOXIDE HYDROLASE 1-RELATED"/>
    <property type="match status" value="1"/>
</dbReference>
<evidence type="ECO:0000256" key="1">
    <source>
        <dbReference type="ARBA" id="ARBA00010088"/>
    </source>
</evidence>
<keyword evidence="7" id="KW-1185">Reference proteome</keyword>
<comment type="similarity">
    <text evidence="1">Belongs to the peptidase S33 family.</text>
</comment>
<dbReference type="PIRSF" id="PIRSF001112">
    <property type="entry name" value="Epoxide_hydrolase"/>
    <property type="match status" value="1"/>
</dbReference>
<dbReference type="PANTHER" id="PTHR21661:SF35">
    <property type="entry name" value="EPOXIDE HYDROLASE"/>
    <property type="match status" value="1"/>
</dbReference>
<organism evidence="6 7">
    <name type="scientific">Lactarius akahatsu</name>
    <dbReference type="NCBI Taxonomy" id="416441"/>
    <lineage>
        <taxon>Eukaryota</taxon>
        <taxon>Fungi</taxon>
        <taxon>Dikarya</taxon>
        <taxon>Basidiomycota</taxon>
        <taxon>Agaricomycotina</taxon>
        <taxon>Agaricomycetes</taxon>
        <taxon>Russulales</taxon>
        <taxon>Russulaceae</taxon>
        <taxon>Lactarius</taxon>
    </lineage>
</organism>
<dbReference type="InterPro" id="IPR010497">
    <property type="entry name" value="Epoxide_hydro_N"/>
</dbReference>
<feature type="active site" description="Proton donor" evidence="4">
    <location>
        <position position="335"/>
    </location>
</feature>
<comment type="caution">
    <text evidence="6">The sequence shown here is derived from an EMBL/GenBank/DDBJ whole genome shotgun (WGS) entry which is preliminary data.</text>
</comment>
<dbReference type="Gene3D" id="3.40.50.1820">
    <property type="entry name" value="alpha/beta hydrolase"/>
    <property type="match status" value="1"/>
</dbReference>
<name>A0AAD4L9Y6_9AGAM</name>
<reference evidence="6" key="1">
    <citation type="submission" date="2022-01" db="EMBL/GenBank/DDBJ databases">
        <title>Comparative genomics reveals a dynamic genome evolution in the ectomycorrhizal milk-cap (Lactarius) mushrooms.</title>
        <authorList>
            <consortium name="DOE Joint Genome Institute"/>
            <person name="Lebreton A."/>
            <person name="Tang N."/>
            <person name="Kuo A."/>
            <person name="LaButti K."/>
            <person name="Drula E."/>
            <person name="Barry K."/>
            <person name="Clum A."/>
            <person name="Lipzen A."/>
            <person name="Mousain D."/>
            <person name="Ng V."/>
            <person name="Wang R."/>
            <person name="Wang X."/>
            <person name="Dai Y."/>
            <person name="Henrissat B."/>
            <person name="Grigoriev I.V."/>
            <person name="Guerin-Laguette A."/>
            <person name="Yu F."/>
            <person name="Martin F.M."/>
        </authorList>
    </citation>
    <scope>NUCLEOTIDE SEQUENCE</scope>
    <source>
        <strain evidence="6">QP</strain>
    </source>
</reference>
<sequence>MSVEQSFKISIPDDALALLSRKLEDTRLPDEVNAAEWAYGAPLADIRRLVGRWKNGFDWRTHERELNALPMFTRTITVDGFGELSVHYVHQRSSAKGAIPLLFVHGWPGSFLEVTKVLPLLTAVSADHPSFHVVAPSLPGYAWSEGVLEKGFHAKHYAEVSCIFGPVIVALVRLWLYRQTKLFNKLMISLGYTEYVTQAGDLGYVLTLTTASLYGPKHVKASHTNMPIGEPPKLFGNPIVLLKCFIMSFTSREREAAAAAQSHLRNGMGYFAEQSTKPQTLGFSLADSPVGLLAWIYEKLVTLTDAYPWTDDEVLTWVSIYWFSRAGPAASIGIYYELAHSGELTSFPKTTVPVGLSFFPKEPIRSPKVCVHMPSSRCSRLTNGSLLRAQAKVVFESEHEVGGHFAAYEQPEALVSDLRKMFGKSGPAVGVVPGCTGY</sequence>
<dbReference type="Pfam" id="PF06441">
    <property type="entry name" value="EHN"/>
    <property type="match status" value="1"/>
</dbReference>
<dbReference type="InterPro" id="IPR016292">
    <property type="entry name" value="Epoxide_hydrolase"/>
</dbReference>
<feature type="active site" description="Nucleophile" evidence="4">
    <location>
        <position position="201"/>
    </location>
</feature>
<feature type="domain" description="Epoxide hydrolase N-terminal" evidence="5">
    <location>
        <begin position="5"/>
        <end position="114"/>
    </location>
</feature>
<feature type="active site" description="Proton acceptor" evidence="4">
    <location>
        <position position="404"/>
    </location>
</feature>
<accession>A0AAD4L9Y6</accession>
<evidence type="ECO:0000256" key="4">
    <source>
        <dbReference type="PIRSR" id="PIRSR001112-1"/>
    </source>
</evidence>